<feature type="domain" description="Phosphoadenosine phosphosulphate reductase" evidence="2">
    <location>
        <begin position="191"/>
        <end position="392"/>
    </location>
</feature>
<dbReference type="PANTHER" id="PTHR43196:SF2">
    <property type="entry name" value="PHOSPHOADENOSINE PHOSPHOSULFATE REDUCTASE"/>
    <property type="match status" value="1"/>
</dbReference>
<evidence type="ECO:0000256" key="1">
    <source>
        <dbReference type="SAM" id="MobiDB-lite"/>
    </source>
</evidence>
<accession>A0ABT1J8Z2</accession>
<dbReference type="Proteomes" id="UP001206483">
    <property type="component" value="Unassembled WGS sequence"/>
</dbReference>
<feature type="region of interest" description="Disordered" evidence="1">
    <location>
        <begin position="52"/>
        <end position="75"/>
    </location>
</feature>
<reference evidence="3 4" key="1">
    <citation type="submission" date="2022-06" db="EMBL/GenBank/DDBJ databases">
        <title>Sequencing the genomes of 1000 actinobacteria strains.</title>
        <authorList>
            <person name="Klenk H.-P."/>
        </authorList>
    </citation>
    <scope>NUCLEOTIDE SEQUENCE [LARGE SCALE GENOMIC DNA]</scope>
    <source>
        <strain evidence="3 4">DSM 41656</strain>
    </source>
</reference>
<evidence type="ECO:0000313" key="4">
    <source>
        <dbReference type="Proteomes" id="UP001206483"/>
    </source>
</evidence>
<name>A0ABT1J8Z2_9ACTN</name>
<protein>
    <submittedName>
        <fullName evidence="3">3'-phosphoadenosine 5'-phosphosulfate sulfotransferase (PAPS reductase)/FAD synthetase</fullName>
    </submittedName>
</protein>
<dbReference type="PANTHER" id="PTHR43196">
    <property type="entry name" value="SULFATE ADENYLYLTRANSFERASE SUBUNIT 2"/>
    <property type="match status" value="1"/>
</dbReference>
<dbReference type="InterPro" id="IPR002500">
    <property type="entry name" value="PAPS_reduct_dom"/>
</dbReference>
<dbReference type="SUPFAM" id="SSF52402">
    <property type="entry name" value="Adenine nucleotide alpha hydrolases-like"/>
    <property type="match status" value="1"/>
</dbReference>
<dbReference type="RefSeq" id="WP_253804211.1">
    <property type="nucleotide sequence ID" value="NZ_BAAAUB010000029.1"/>
</dbReference>
<dbReference type="InterPro" id="IPR045677">
    <property type="entry name" value="DUF6197"/>
</dbReference>
<dbReference type="InterPro" id="IPR014729">
    <property type="entry name" value="Rossmann-like_a/b/a_fold"/>
</dbReference>
<proteinExistence type="predicted"/>
<evidence type="ECO:0000313" key="3">
    <source>
        <dbReference type="EMBL" id="MCP2313913.1"/>
    </source>
</evidence>
<dbReference type="Gene3D" id="3.40.50.620">
    <property type="entry name" value="HUPs"/>
    <property type="match status" value="1"/>
</dbReference>
<keyword evidence="4" id="KW-1185">Reference proteome</keyword>
<dbReference type="Pfam" id="PF01507">
    <property type="entry name" value="PAPS_reduct"/>
    <property type="match status" value="1"/>
</dbReference>
<dbReference type="InterPro" id="IPR050128">
    <property type="entry name" value="Sulfate_adenylyltrnsfr_sub2"/>
</dbReference>
<dbReference type="EMBL" id="JAMZDX010000008">
    <property type="protein sequence ID" value="MCP2313913.1"/>
    <property type="molecule type" value="Genomic_DNA"/>
</dbReference>
<organism evidence="3 4">
    <name type="scientific">Kitasatospora paracochleata</name>
    <dbReference type="NCBI Taxonomy" id="58354"/>
    <lineage>
        <taxon>Bacteria</taxon>
        <taxon>Bacillati</taxon>
        <taxon>Actinomycetota</taxon>
        <taxon>Actinomycetes</taxon>
        <taxon>Kitasatosporales</taxon>
        <taxon>Streptomycetaceae</taxon>
        <taxon>Kitasatospora</taxon>
    </lineage>
</organism>
<evidence type="ECO:0000259" key="2">
    <source>
        <dbReference type="Pfam" id="PF01507"/>
    </source>
</evidence>
<sequence length="473" mass="51592">MTNQLALFEAPVTAGPPCLGAALPQAKRAPRTRLARIGEDLERAARLIAEHGLSPDSCAEPPPAPVGAGTRSRQPEHGALHPVGAIFLAAHAAETPRRRVEDPVRAGAVADRIWARCDEALRYLADRLDPALGRGAVERIAGWVAQPGIGLREVLAELARAARKARPLPKAPVGYVEFNPARHGPEGYDWIVVASSGGKDSQAMLDEVVRSTDAAGVPRDRIVVVHNDLDATDSGESIEWPGTMELAREQAEHYGLRFVTLRRPQGGLWRQLLQRRMWPSSSARWCTSDQKSAQALKLLTALVKESRRAGVQGRPVRILYCLGLRAQESTGRAGKAPIAVDHSASNGQRTVVRWHPIHNWSERQVWERIAETGVRYHWAYDAGMERLSCSLCVLSSGKDLVCAARLRRPLAVEYAGAEAEIGHRFQDKRSMAEVLAEADRLNAAEGELRWERGDALRRHAGDAAAAAYLALAA</sequence>
<dbReference type="Pfam" id="PF19698">
    <property type="entry name" value="DUF6197"/>
    <property type="match status" value="1"/>
</dbReference>
<gene>
    <name evidence="3" type="ORF">FHR36_007112</name>
</gene>
<comment type="caution">
    <text evidence="3">The sequence shown here is derived from an EMBL/GenBank/DDBJ whole genome shotgun (WGS) entry which is preliminary data.</text>
</comment>